<dbReference type="SUPFAM" id="SSF51971">
    <property type="entry name" value="Nucleotide-binding domain"/>
    <property type="match status" value="1"/>
</dbReference>
<evidence type="ECO:0000259" key="1">
    <source>
        <dbReference type="Pfam" id="PF01266"/>
    </source>
</evidence>
<reference evidence="2 3" key="1">
    <citation type="submission" date="2024-09" db="EMBL/GenBank/DDBJ databases">
        <authorList>
            <person name="Sun Q."/>
            <person name="Mori K."/>
        </authorList>
    </citation>
    <scope>NUCLEOTIDE SEQUENCE [LARGE SCALE GENOMIC DNA]</scope>
    <source>
        <strain evidence="2 3">CECT 8622</strain>
    </source>
</reference>
<dbReference type="PANTHER" id="PTHR13847">
    <property type="entry name" value="SARCOSINE DEHYDROGENASE-RELATED"/>
    <property type="match status" value="1"/>
</dbReference>
<dbReference type="InterPro" id="IPR006076">
    <property type="entry name" value="FAD-dep_OxRdtase"/>
</dbReference>
<organism evidence="2 3">
    <name type="scientific">Mariniflexile ostreae</name>
    <dbReference type="NCBI Taxonomy" id="1520892"/>
    <lineage>
        <taxon>Bacteria</taxon>
        <taxon>Pseudomonadati</taxon>
        <taxon>Bacteroidota</taxon>
        <taxon>Flavobacteriia</taxon>
        <taxon>Flavobacteriales</taxon>
        <taxon>Flavobacteriaceae</taxon>
        <taxon>Mariniflexile</taxon>
    </lineage>
</organism>
<dbReference type="Proteomes" id="UP001589585">
    <property type="component" value="Unassembled WGS sequence"/>
</dbReference>
<dbReference type="Gene3D" id="3.30.9.10">
    <property type="entry name" value="D-Amino Acid Oxidase, subunit A, domain 2"/>
    <property type="match status" value="1"/>
</dbReference>
<proteinExistence type="predicted"/>
<keyword evidence="3" id="KW-1185">Reference proteome</keyword>
<dbReference type="GO" id="GO:0016491">
    <property type="term" value="F:oxidoreductase activity"/>
    <property type="evidence" value="ECO:0007669"/>
    <property type="project" value="UniProtKB-KW"/>
</dbReference>
<feature type="domain" description="FAD dependent oxidoreductase" evidence="1">
    <location>
        <begin position="4"/>
        <end position="324"/>
    </location>
</feature>
<keyword evidence="2" id="KW-0560">Oxidoreductase</keyword>
<dbReference type="Gene3D" id="3.50.50.60">
    <property type="entry name" value="FAD/NAD(P)-binding domain"/>
    <property type="match status" value="1"/>
</dbReference>
<dbReference type="EC" id="1.-.-.-" evidence="2"/>
<comment type="caution">
    <text evidence="2">The sequence shown here is derived from an EMBL/GenBank/DDBJ whole genome shotgun (WGS) entry which is preliminary data.</text>
</comment>
<dbReference type="Pfam" id="PF01266">
    <property type="entry name" value="DAO"/>
    <property type="match status" value="1"/>
</dbReference>
<evidence type="ECO:0000313" key="2">
    <source>
        <dbReference type="EMBL" id="MFB9055876.1"/>
    </source>
</evidence>
<protein>
    <submittedName>
        <fullName evidence="2">NAD(P)/FAD-dependent oxidoreductase</fullName>
        <ecNumber evidence="2">1.-.-.-</ecNumber>
    </submittedName>
</protein>
<dbReference type="InterPro" id="IPR036188">
    <property type="entry name" value="FAD/NAD-bd_sf"/>
</dbReference>
<dbReference type="RefSeq" id="WP_379860066.1">
    <property type="nucleotide sequence ID" value="NZ_JBHMFC010000010.1"/>
</dbReference>
<name>A0ABV5F8V1_9FLAO</name>
<dbReference type="SUPFAM" id="SSF54373">
    <property type="entry name" value="FAD-linked reductases, C-terminal domain"/>
    <property type="match status" value="1"/>
</dbReference>
<gene>
    <name evidence="2" type="ORF">ACFFU9_03890</name>
</gene>
<evidence type="ECO:0000313" key="3">
    <source>
        <dbReference type="Proteomes" id="UP001589585"/>
    </source>
</evidence>
<sequence>MEVDYIIIGNGLAGISFCEQLKAQKKTFVVFDNNSQQSSVVAGGLYNPVVLKRFTPVWKSDEQLQMALTMYQSLEQELGVQLDYKVPVRRKFTSVEEQNDWFTASDKPILHKYLRPKIIKNVNNAINAPFGLGEVLQTGRLDVKTLIDHYRAALLLKNICIEEAFQYELLQIHHNKVQYQNIIATYIVFAEGFGITQNPFFNDLPLVPTKGELLTIYAPDLKIDYVLKGPVFLIPLGNDLYSVGATYEWEDTTHNITEKGKIELLEKLKTLITCSFKIIGQVAGIRPTVKDRRPLVGQHEIHKNMFVLNGLGTRGVMIGPYVATQLFNLIENKEPLDKEIDSSRFSKA</sequence>
<accession>A0ABV5F8V1</accession>
<dbReference type="EMBL" id="JBHMFC010000010">
    <property type="protein sequence ID" value="MFB9055876.1"/>
    <property type="molecule type" value="Genomic_DNA"/>
</dbReference>